<feature type="compositionally biased region" description="Low complexity" evidence="1">
    <location>
        <begin position="612"/>
        <end position="623"/>
    </location>
</feature>
<feature type="compositionally biased region" description="Polar residues" evidence="1">
    <location>
        <begin position="712"/>
        <end position="723"/>
    </location>
</feature>
<dbReference type="Proteomes" id="UP000309038">
    <property type="component" value="Unassembled WGS sequence"/>
</dbReference>
<feature type="region of interest" description="Disordered" evidence="1">
    <location>
        <begin position="1064"/>
        <end position="1084"/>
    </location>
</feature>
<feature type="compositionally biased region" description="Acidic residues" evidence="1">
    <location>
        <begin position="515"/>
        <end position="526"/>
    </location>
</feature>
<gene>
    <name evidence="2" type="ORF">EW026_g2663</name>
</gene>
<feature type="compositionally biased region" description="Basic and acidic residues" evidence="1">
    <location>
        <begin position="850"/>
        <end position="863"/>
    </location>
</feature>
<organism evidence="2 3">
    <name type="scientific">Hermanssonia centrifuga</name>
    <dbReference type="NCBI Taxonomy" id="98765"/>
    <lineage>
        <taxon>Eukaryota</taxon>
        <taxon>Fungi</taxon>
        <taxon>Dikarya</taxon>
        <taxon>Basidiomycota</taxon>
        <taxon>Agaricomycotina</taxon>
        <taxon>Agaricomycetes</taxon>
        <taxon>Polyporales</taxon>
        <taxon>Meruliaceae</taxon>
        <taxon>Hermanssonia</taxon>
    </lineage>
</organism>
<feature type="region of interest" description="Disordered" evidence="1">
    <location>
        <begin position="422"/>
        <end position="528"/>
    </location>
</feature>
<evidence type="ECO:0000313" key="3">
    <source>
        <dbReference type="Proteomes" id="UP000309038"/>
    </source>
</evidence>
<feature type="compositionally biased region" description="Low complexity" evidence="1">
    <location>
        <begin position="1103"/>
        <end position="1120"/>
    </location>
</feature>
<feature type="compositionally biased region" description="Basic and acidic residues" evidence="1">
    <location>
        <begin position="957"/>
        <end position="997"/>
    </location>
</feature>
<feature type="region of interest" description="Disordered" evidence="1">
    <location>
        <begin position="1"/>
        <end position="118"/>
    </location>
</feature>
<feature type="region of interest" description="Disordered" evidence="1">
    <location>
        <begin position="957"/>
        <end position="1003"/>
    </location>
</feature>
<feature type="compositionally biased region" description="Low complexity" evidence="1">
    <location>
        <begin position="1066"/>
        <end position="1082"/>
    </location>
</feature>
<feature type="compositionally biased region" description="Basic residues" evidence="1">
    <location>
        <begin position="602"/>
        <end position="611"/>
    </location>
</feature>
<feature type="region of interest" description="Disordered" evidence="1">
    <location>
        <begin position="838"/>
        <end position="863"/>
    </location>
</feature>
<evidence type="ECO:0000313" key="2">
    <source>
        <dbReference type="EMBL" id="THG99739.1"/>
    </source>
</evidence>
<sequence length="1195" mass="131621">MQPTPNTPNQPQTSQLSPRANGSNPPAANIQKSSQVTPTISHAIPPAQAVQQPSAVPQPQIQHSAAQPTTSSPASQPPAPAQSVPPRQPTPPAQLNTSNTSVPNPQPNQPLASSLQGMSQQWSMLERFAEQLKLTERMLLAKAGEINNLRANGKTKEADEHLERLTPELRKLAQARQLLQVKRLALRGQVPEPGQNQAVKANSSVTEFQHVKVETGEIATQATGQASGPSQPQLSQAAGMHPNPTESQLAAQMQKLIEQRNRTPHVPPTNISAIDPASGSGHAATEPPPNTIIWKGAFVWRGLDSVPMSIQVMVPLVPRGTPIRADNWPSSMTLTSSPEPAAPLPMLNEWIKKHNCAPFPIQILPGGDAPHNNENQYKALVRLLAEKNVYALAGWNGPNGTLENKILIFAIKAQQLGGAFYPGPGSIPDMPKASICEPSAPSRKQSREPSEQPSDQEDWLLDGASNHETPPSQVGSMKHTDGANTPSPPNVNPKSPQPDKTESEAVNDNDLLKTEDDDAVDDDTPQEETKNWLDLPMLVKLDSLHLLTEWQFQNPQRLRNIMKDDGEAGHWRIEPIGYDSKTNAYWLIGPDRLWIQRVPPKPLKRKRKVSKPKGNAKASSSKAALEEASDSDGEVVNAKRTRISRHAPPARASRSQSKQIVTSGRGARAAKLQANRKLDAQAKELAEFQRQAGLTINSEESGSRKSRRIRSTTDIQPNSTTRPVGTRASARLRGSGKDEDEWQQIPDEWLTDTMDPDTKTSGAYRGRGRGKRKAKVELISDEDGSNEERGLDSKASVQHKSKAWLSSDGDSSDLTELSDEEEGVPGEEANVTIAVSMQAASPSTPIGNDAQKDERAIESDRASVPDELPAGFVEWETICVTLFEWDHIADRFEKATHYLEKALYKETERKRKIEEAIVHRKRSSRIALRETEKEEARLAAQKRAEEDDKLARAKRLEARAKKEEAEREKRERAREQRRLEREERERKTRSRQEGKDSDDIDVVNTESAATLNGTSGSIQLSRVATPSGVRTPDWILDCEICRKSGINLRGQGLTFSHYQPDQRGFSRISHQSSPSSQPSWNSEYASLNGTHLRAQQNPQYAHQYSQSSGYRGSQGQPSYQIPSQSHPYNRGQEGQGANNGWARSPENYLPPVTTVNSVQGLSSAWFHICNQTNANKWTMGRITLPPETLGLTITC</sequence>
<feature type="region of interest" description="Disordered" evidence="1">
    <location>
        <begin position="696"/>
        <end position="825"/>
    </location>
</feature>
<feature type="compositionally biased region" description="Polar residues" evidence="1">
    <location>
        <begin position="221"/>
        <end position="236"/>
    </location>
</feature>
<proteinExistence type="predicted"/>
<feature type="compositionally biased region" description="Polar residues" evidence="1">
    <location>
        <begin position="466"/>
        <end position="475"/>
    </location>
</feature>
<feature type="region of interest" description="Disordered" evidence="1">
    <location>
        <begin position="263"/>
        <end position="288"/>
    </location>
</feature>
<keyword evidence="3" id="KW-1185">Reference proteome</keyword>
<reference evidence="2 3" key="1">
    <citation type="submission" date="2019-02" db="EMBL/GenBank/DDBJ databases">
        <title>Genome sequencing of the rare red list fungi Phlebia centrifuga.</title>
        <authorList>
            <person name="Buettner E."/>
            <person name="Kellner H."/>
        </authorList>
    </citation>
    <scope>NUCLEOTIDE SEQUENCE [LARGE SCALE GENOMIC DNA]</scope>
    <source>
        <strain evidence="2 3">DSM 108282</strain>
    </source>
</reference>
<name>A0A4S4KS59_9APHY</name>
<feature type="compositionally biased region" description="Polar residues" evidence="1">
    <location>
        <begin position="14"/>
        <end position="40"/>
    </location>
</feature>
<evidence type="ECO:0000256" key="1">
    <source>
        <dbReference type="SAM" id="MobiDB-lite"/>
    </source>
</evidence>
<feature type="region of interest" description="Disordered" evidence="1">
    <location>
        <begin position="1098"/>
        <end position="1145"/>
    </location>
</feature>
<feature type="region of interest" description="Disordered" evidence="1">
    <location>
        <begin position="221"/>
        <end position="249"/>
    </location>
</feature>
<feature type="compositionally biased region" description="Polar residues" evidence="1">
    <location>
        <begin position="93"/>
        <end position="118"/>
    </location>
</feature>
<feature type="region of interest" description="Disordered" evidence="1">
    <location>
        <begin position="602"/>
        <end position="672"/>
    </location>
</feature>
<protein>
    <submittedName>
        <fullName evidence="2">Uncharacterized protein</fullName>
    </submittedName>
</protein>
<feature type="compositionally biased region" description="Polar residues" evidence="1">
    <location>
        <begin position="653"/>
        <end position="662"/>
    </location>
</feature>
<dbReference type="AlphaFoldDB" id="A0A4S4KS59"/>
<comment type="caution">
    <text evidence="2">The sequence shown here is derived from an EMBL/GenBank/DDBJ whole genome shotgun (WGS) entry which is preliminary data.</text>
</comment>
<accession>A0A4S4KS59</accession>
<dbReference type="EMBL" id="SGPJ01000070">
    <property type="protein sequence ID" value="THG99739.1"/>
    <property type="molecule type" value="Genomic_DNA"/>
</dbReference>
<feature type="compositionally biased region" description="Acidic residues" evidence="1">
    <location>
        <begin position="810"/>
        <end position="825"/>
    </location>
</feature>
<feature type="compositionally biased region" description="Low complexity" evidence="1">
    <location>
        <begin position="43"/>
        <end position="74"/>
    </location>
</feature>